<dbReference type="PANTHER" id="PTHR47522">
    <property type="entry name" value="SALVADOR FAMILY WW DOMAIN-CONTAINING PROTEIN 1"/>
    <property type="match status" value="1"/>
</dbReference>
<dbReference type="PROSITE" id="PS50020">
    <property type="entry name" value="WW_DOMAIN_2"/>
    <property type="match status" value="2"/>
</dbReference>
<dbReference type="InterPro" id="IPR011524">
    <property type="entry name" value="SARAH_dom"/>
</dbReference>
<dbReference type="GO" id="GO:0005829">
    <property type="term" value="C:cytosol"/>
    <property type="evidence" value="ECO:0007669"/>
    <property type="project" value="TreeGrafter"/>
</dbReference>
<proteinExistence type="evidence at transcript level"/>
<feature type="domain" description="WW" evidence="7">
    <location>
        <begin position="352"/>
        <end position="385"/>
    </location>
</feature>
<dbReference type="Gene3D" id="2.20.70.10">
    <property type="match status" value="2"/>
</dbReference>
<feature type="region of interest" description="Disordered" evidence="6">
    <location>
        <begin position="31"/>
        <end position="51"/>
    </location>
</feature>
<dbReference type="FunFam" id="2.20.70.10:FF:000035">
    <property type="entry name" value="Salvador homolog 1 (Drosophila)"/>
    <property type="match status" value="1"/>
</dbReference>
<dbReference type="InterPro" id="IPR036020">
    <property type="entry name" value="WW_dom_sf"/>
</dbReference>
<feature type="domain" description="SARAH" evidence="8">
    <location>
        <begin position="479"/>
        <end position="526"/>
    </location>
</feature>
<evidence type="ECO:0000256" key="5">
    <source>
        <dbReference type="ARBA" id="ARBA00080895"/>
    </source>
</evidence>
<dbReference type="SUPFAM" id="SSF51045">
    <property type="entry name" value="WW domain"/>
    <property type="match status" value="2"/>
</dbReference>
<name>A0A6F9DXL2_9ASCI</name>
<dbReference type="GO" id="GO:0006915">
    <property type="term" value="P:apoptotic process"/>
    <property type="evidence" value="ECO:0007669"/>
    <property type="project" value="InterPro"/>
</dbReference>
<evidence type="ECO:0000259" key="7">
    <source>
        <dbReference type="PROSITE" id="PS50020"/>
    </source>
</evidence>
<evidence type="ECO:0000313" key="9">
    <source>
        <dbReference type="EMBL" id="CAB3267778.1"/>
    </source>
</evidence>
<dbReference type="Pfam" id="PF00397">
    <property type="entry name" value="WW"/>
    <property type="match status" value="2"/>
</dbReference>
<dbReference type="AlphaFoldDB" id="A0A6F9DXL2"/>
<dbReference type="GO" id="GO:0043065">
    <property type="term" value="P:positive regulation of apoptotic process"/>
    <property type="evidence" value="ECO:0007669"/>
    <property type="project" value="TreeGrafter"/>
</dbReference>
<organism evidence="9">
    <name type="scientific">Phallusia mammillata</name>
    <dbReference type="NCBI Taxonomy" id="59560"/>
    <lineage>
        <taxon>Eukaryota</taxon>
        <taxon>Metazoa</taxon>
        <taxon>Chordata</taxon>
        <taxon>Tunicata</taxon>
        <taxon>Ascidiacea</taxon>
        <taxon>Phlebobranchia</taxon>
        <taxon>Ascidiidae</taxon>
        <taxon>Phallusia</taxon>
    </lineage>
</organism>
<dbReference type="EMBL" id="LR791916">
    <property type="protein sequence ID" value="CAB3267778.1"/>
    <property type="molecule type" value="mRNA"/>
</dbReference>
<dbReference type="GO" id="GO:0008285">
    <property type="term" value="P:negative regulation of cell population proliferation"/>
    <property type="evidence" value="ECO:0007669"/>
    <property type="project" value="TreeGrafter"/>
</dbReference>
<protein>
    <recommendedName>
        <fullName evidence="4">Protein salvador homolog 1</fullName>
    </recommendedName>
    <alternativeName>
        <fullName evidence="5">45 kDa WW domain protein</fullName>
    </alternativeName>
</protein>
<evidence type="ECO:0000259" key="8">
    <source>
        <dbReference type="PROSITE" id="PS50951"/>
    </source>
</evidence>
<feature type="compositionally biased region" description="Polar residues" evidence="6">
    <location>
        <begin position="42"/>
        <end position="51"/>
    </location>
</feature>
<evidence type="ECO:0000256" key="6">
    <source>
        <dbReference type="SAM" id="MobiDB-lite"/>
    </source>
</evidence>
<dbReference type="GO" id="GO:0035329">
    <property type="term" value="P:hippo signaling"/>
    <property type="evidence" value="ECO:0007669"/>
    <property type="project" value="InterPro"/>
</dbReference>
<keyword evidence="2" id="KW-0677">Repeat</keyword>
<keyword evidence="1" id="KW-0597">Phosphoprotein</keyword>
<gene>
    <name evidence="9" type="primary">Wwp2</name>
</gene>
<dbReference type="PROSITE" id="PS50951">
    <property type="entry name" value="SARAH"/>
    <property type="match status" value="1"/>
</dbReference>
<dbReference type="SMART" id="SM00456">
    <property type="entry name" value="WW"/>
    <property type="match status" value="2"/>
</dbReference>
<dbReference type="InterPro" id="IPR001202">
    <property type="entry name" value="WW_dom"/>
</dbReference>
<dbReference type="PANTHER" id="PTHR47522:SF2">
    <property type="entry name" value="PROTEIN SALVADOR HOMOLOG 1"/>
    <property type="match status" value="1"/>
</dbReference>
<reference evidence="9" key="1">
    <citation type="submission" date="2020-04" db="EMBL/GenBank/DDBJ databases">
        <authorList>
            <person name="Neveu A P."/>
        </authorList>
    </citation>
    <scope>NUCLEOTIDE SEQUENCE</scope>
    <source>
        <tissue evidence="9">Whole embryo</tissue>
    </source>
</reference>
<dbReference type="CDD" id="cd00201">
    <property type="entry name" value="WW"/>
    <property type="match status" value="2"/>
</dbReference>
<feature type="region of interest" description="Disordered" evidence="6">
    <location>
        <begin position="422"/>
        <end position="441"/>
    </location>
</feature>
<sequence>MPFFGKKSKPKNLNPLPGKYVQKNTSKFLKQAPDQGIVRQGPTLQKRSNSASNVSILGVAKPNTQYTTQNTSVADKHTEPKYNERLIGAPPEVKYGVKQHPMPAASKPKLAGSMPAIYSPAARNTEFQRVDNGISVRSIPAVVEQGNGNQYIIPPTDNHAMYVNQNRQPSRPVVYQPLQPPNVQHHAVHQRPGRQYQGHDAHKVMLRPTQPPAPVFHHKPNVPANEQFRGQQPYIPHIRSNPSLNVAPEDSVSSDKYAPANVKMRRSIESLNSYQHASPTSNHQIADRNSGHFVQSHVSPQSSQIASIAVVPSESPVHYSGPGHVYSNPQAVRSQENLDKAIKTPHVVDVDANLPPGWSVDWTINGHHYYVDHNTNTTHWTHPLTSDSLPPGWEKVTSTKFGTYYVNHVSKITQYEHPLAPRENASANPEQPLPPAEPSQQYDTWKLNQVVPANPYLSTTEIPHWLQVYSTAPQRFDSKLRWELFQVHELDCFSEMLTMLMKKELEQIVMSYESNRQSIVAELSERKLSFARYESNV</sequence>
<evidence type="ECO:0000256" key="2">
    <source>
        <dbReference type="ARBA" id="ARBA00022737"/>
    </source>
</evidence>
<dbReference type="CDD" id="cd21433">
    <property type="entry name" value="SARAH_Sav"/>
    <property type="match status" value="1"/>
</dbReference>
<evidence type="ECO:0000256" key="4">
    <source>
        <dbReference type="ARBA" id="ARBA00069827"/>
    </source>
</evidence>
<dbReference type="InterPro" id="IPR030030">
    <property type="entry name" value="Sav"/>
</dbReference>
<evidence type="ECO:0000256" key="3">
    <source>
        <dbReference type="ARBA" id="ARBA00064673"/>
    </source>
</evidence>
<dbReference type="GO" id="GO:0060090">
    <property type="term" value="F:molecular adaptor activity"/>
    <property type="evidence" value="ECO:0007669"/>
    <property type="project" value="InterPro"/>
</dbReference>
<evidence type="ECO:0000256" key="1">
    <source>
        <dbReference type="ARBA" id="ARBA00022553"/>
    </source>
</evidence>
<accession>A0A6F9DXL2</accession>
<dbReference type="PROSITE" id="PS01159">
    <property type="entry name" value="WW_DOMAIN_1"/>
    <property type="match status" value="1"/>
</dbReference>
<comment type="subunit">
    <text evidence="3">Homodimer. Stabilized through interaction with STK3/MST2 or STK4/MST1. Interacts (via SARAH domain) with isoform 1 of NEK2. Interacts with ESR1 only in the presence of STK3/MST2. Interacts with WTIP and AJUBA.</text>
</comment>
<feature type="domain" description="WW" evidence="7">
    <location>
        <begin position="387"/>
        <end position="420"/>
    </location>
</feature>